<evidence type="ECO:0000313" key="4">
    <source>
        <dbReference type="WBParaSite" id="TCNE_0001801701-mRNA-1"/>
    </source>
</evidence>
<dbReference type="AlphaFoldDB" id="A0A183VB93"/>
<organism evidence="3 4">
    <name type="scientific">Toxocara canis</name>
    <name type="common">Canine roundworm</name>
    <dbReference type="NCBI Taxonomy" id="6265"/>
    <lineage>
        <taxon>Eukaryota</taxon>
        <taxon>Metazoa</taxon>
        <taxon>Ecdysozoa</taxon>
        <taxon>Nematoda</taxon>
        <taxon>Chromadorea</taxon>
        <taxon>Rhabditida</taxon>
        <taxon>Spirurina</taxon>
        <taxon>Ascaridomorpha</taxon>
        <taxon>Ascaridoidea</taxon>
        <taxon>Toxocaridae</taxon>
        <taxon>Toxocara</taxon>
    </lineage>
</organism>
<evidence type="ECO:0000259" key="2">
    <source>
        <dbReference type="Pfam" id="PF24998"/>
    </source>
</evidence>
<evidence type="ECO:0000313" key="3">
    <source>
        <dbReference type="Proteomes" id="UP000050794"/>
    </source>
</evidence>
<keyword evidence="3" id="KW-1185">Reference proteome</keyword>
<dbReference type="WBParaSite" id="TCNE_0001801701-mRNA-1">
    <property type="protein sequence ID" value="TCNE_0001801701-mRNA-1"/>
    <property type="gene ID" value="TCNE_0001801701"/>
</dbReference>
<accession>A0A183VB93</accession>
<protein>
    <submittedName>
        <fullName evidence="4">SAC domain-containing protein</fullName>
    </submittedName>
</protein>
<dbReference type="Pfam" id="PF24998">
    <property type="entry name" value="DUF7778"/>
    <property type="match status" value="1"/>
</dbReference>
<feature type="domain" description="DUF7778" evidence="2">
    <location>
        <begin position="2"/>
        <end position="50"/>
    </location>
</feature>
<reference evidence="4" key="1">
    <citation type="submission" date="2016-06" db="UniProtKB">
        <authorList>
            <consortium name="WormBaseParasite"/>
        </authorList>
    </citation>
    <scope>IDENTIFICATION</scope>
</reference>
<proteinExistence type="predicted"/>
<dbReference type="InterPro" id="IPR056680">
    <property type="entry name" value="DUF7778"/>
</dbReference>
<feature type="region of interest" description="Disordered" evidence="1">
    <location>
        <begin position="213"/>
        <end position="255"/>
    </location>
</feature>
<sequence length="331" mass="36776">LFWTKVSTRFCAITDQGLLLIYGEKEKGIAIDLKTVRSVHSNIAEKKLNGTLVRTSVGGSRRIRRSASYGEPEGAKFQFSTPTDPDEVDYWNSPEAGKQMTSPKIYRALSHHALMHRVRSSSLRPAFSASLTFTASNTKRTPTEFGKGQTNVDVVGLREVCTLPRRASLRKPFVPAIILGSFRKERFVTQLYFWGKRGEVLLKEATYVTAKSDEGNGTSAEISEAPSPAFSIDSGVVSRADSPSKNGAHEQTEERDCIVRDDSVRSNCSRNVEETVKESANISRSVPKAYLPTQAKNASIILPILIADDLNIEGIFEEVLRYLKDDCSHWR</sequence>
<evidence type="ECO:0000256" key="1">
    <source>
        <dbReference type="SAM" id="MobiDB-lite"/>
    </source>
</evidence>
<dbReference type="Proteomes" id="UP000050794">
    <property type="component" value="Unassembled WGS sequence"/>
</dbReference>
<name>A0A183VB93_TOXCA</name>